<proteinExistence type="predicted"/>
<evidence type="ECO:0000256" key="1">
    <source>
        <dbReference type="SAM" id="MobiDB-lite"/>
    </source>
</evidence>
<sequence length="75" mass="7983">MTQDKPTTTQPSPNISTGNHAGEDSANAPTTTQPAPNISTEHQAPGDARRPGDQLDRQQDDTGEQQRKSSLTKGD</sequence>
<evidence type="ECO:0000313" key="2">
    <source>
        <dbReference type="EMBL" id="MEN2787151.1"/>
    </source>
</evidence>
<feature type="compositionally biased region" description="Basic and acidic residues" evidence="1">
    <location>
        <begin position="47"/>
        <end position="67"/>
    </location>
</feature>
<evidence type="ECO:0000313" key="3">
    <source>
        <dbReference type="Proteomes" id="UP001404104"/>
    </source>
</evidence>
<protein>
    <submittedName>
        <fullName evidence="2">Uncharacterized protein</fullName>
    </submittedName>
</protein>
<feature type="compositionally biased region" description="Polar residues" evidence="1">
    <location>
        <begin position="27"/>
        <end position="42"/>
    </location>
</feature>
<dbReference type="Proteomes" id="UP001404104">
    <property type="component" value="Unassembled WGS sequence"/>
</dbReference>
<accession>A0ABU9XUC6</accession>
<gene>
    <name evidence="2" type="ORF">ABC969_12060</name>
</gene>
<dbReference type="RefSeq" id="WP_345865254.1">
    <property type="nucleotide sequence ID" value="NZ_JBDIMF010000005.1"/>
</dbReference>
<reference evidence="2 3" key="1">
    <citation type="submission" date="2024-05" db="EMBL/GenBank/DDBJ databases">
        <authorList>
            <person name="Liu Q."/>
            <person name="Xin Y.-H."/>
        </authorList>
    </citation>
    <scope>NUCLEOTIDE SEQUENCE [LARGE SCALE GENOMIC DNA]</scope>
    <source>
        <strain evidence="2 3">CGMCC 1.15349</strain>
    </source>
</reference>
<feature type="compositionally biased region" description="Polar residues" evidence="1">
    <location>
        <begin position="1"/>
        <end position="19"/>
    </location>
</feature>
<keyword evidence="3" id="KW-1185">Reference proteome</keyword>
<organism evidence="2 3">
    <name type="scientific">Sphingomonas qilianensis</name>
    <dbReference type="NCBI Taxonomy" id="1736690"/>
    <lineage>
        <taxon>Bacteria</taxon>
        <taxon>Pseudomonadati</taxon>
        <taxon>Pseudomonadota</taxon>
        <taxon>Alphaproteobacteria</taxon>
        <taxon>Sphingomonadales</taxon>
        <taxon>Sphingomonadaceae</taxon>
        <taxon>Sphingomonas</taxon>
    </lineage>
</organism>
<name>A0ABU9XUC6_9SPHN</name>
<comment type="caution">
    <text evidence="2">The sequence shown here is derived from an EMBL/GenBank/DDBJ whole genome shotgun (WGS) entry which is preliminary data.</text>
</comment>
<dbReference type="EMBL" id="JBDIMF010000005">
    <property type="protein sequence ID" value="MEN2787151.1"/>
    <property type="molecule type" value="Genomic_DNA"/>
</dbReference>
<feature type="region of interest" description="Disordered" evidence="1">
    <location>
        <begin position="1"/>
        <end position="75"/>
    </location>
</feature>